<sequence length="308" mass="36050">MERFSTLPAELRQLIWEFAVPSRVIEIGEPCDPDILPEEDLRKAWIHNRKYPAIAHVCWESRRIVLAKFKLPKGLTLAPDCLTDARWWWKSTDIIHFNAPEIIAATQRRRLEDDLLDLIKVHILCKKVSISADVVHPFLRFRTRSDFSQSLVWEVLISTKTCIISLHTVCIRATKEQARELGLFGNGDEPAQLIDPFDKTAIKRFRQLWTNTKQEVSSVKFFDTINTERFTFRVERWLAEMAAEYIDFKWTNPPFPTPGPQFITEGLRRYPSQRHNPDTKQYLVEFPTLELRIMFRLCPSEAVDPVIT</sequence>
<organism evidence="2 3">
    <name type="scientific">Penicillium digitatum</name>
    <name type="common">Green mold</name>
    <dbReference type="NCBI Taxonomy" id="36651"/>
    <lineage>
        <taxon>Eukaryota</taxon>
        <taxon>Fungi</taxon>
        <taxon>Dikarya</taxon>
        <taxon>Ascomycota</taxon>
        <taxon>Pezizomycotina</taxon>
        <taxon>Eurotiomycetes</taxon>
        <taxon>Eurotiomycetidae</taxon>
        <taxon>Eurotiales</taxon>
        <taxon>Aspergillaceae</taxon>
        <taxon>Penicillium</taxon>
    </lineage>
</organism>
<dbReference type="AlphaFoldDB" id="A0A7T6XIW1"/>
<dbReference type="OMA" id="TCIISLH"/>
<dbReference type="PANTHER" id="PTHR35910:SF6">
    <property type="entry name" value="2EXR DOMAIN-CONTAINING PROTEIN"/>
    <property type="match status" value="1"/>
</dbReference>
<dbReference type="GO" id="GO:0032259">
    <property type="term" value="P:methylation"/>
    <property type="evidence" value="ECO:0007669"/>
    <property type="project" value="UniProtKB-KW"/>
</dbReference>
<dbReference type="Proteomes" id="UP000595662">
    <property type="component" value="Chromosome 1"/>
</dbReference>
<dbReference type="VEuPathDB" id="FungiDB:PDIP_66880"/>
<evidence type="ECO:0000313" key="3">
    <source>
        <dbReference type="Proteomes" id="UP000595662"/>
    </source>
</evidence>
<protein>
    <submittedName>
        <fullName evidence="2">tRNA (C5-cytosine) methyltransferase, NCL1</fullName>
    </submittedName>
</protein>
<dbReference type="Pfam" id="PF20150">
    <property type="entry name" value="2EXR"/>
    <property type="match status" value="1"/>
</dbReference>
<evidence type="ECO:0000313" key="2">
    <source>
        <dbReference type="EMBL" id="QQK41897.1"/>
    </source>
</evidence>
<dbReference type="RefSeq" id="XP_014530845.1">
    <property type="nucleotide sequence ID" value="XM_014675359.1"/>
</dbReference>
<dbReference type="EMBL" id="CP060774">
    <property type="protein sequence ID" value="QQK41897.1"/>
    <property type="molecule type" value="Genomic_DNA"/>
</dbReference>
<dbReference type="GO" id="GO:0008168">
    <property type="term" value="F:methyltransferase activity"/>
    <property type="evidence" value="ECO:0007669"/>
    <property type="project" value="UniProtKB-KW"/>
</dbReference>
<gene>
    <name evidence="2" type="ORF">Pdw03_4751</name>
</gene>
<feature type="domain" description="2EXR" evidence="1">
    <location>
        <begin position="2"/>
        <end position="94"/>
    </location>
</feature>
<dbReference type="InterPro" id="IPR045518">
    <property type="entry name" value="2EXR"/>
</dbReference>
<reference evidence="2 3" key="1">
    <citation type="submission" date="2020-08" db="EMBL/GenBank/DDBJ databases">
        <title>The completed genome sequence of the pathogenic ascomycete fungus Penicillium digitatum.</title>
        <authorList>
            <person name="Wang M."/>
        </authorList>
    </citation>
    <scope>NUCLEOTIDE SEQUENCE [LARGE SCALE GENOMIC DNA]</scope>
    <source>
        <strain evidence="2 3">PdW03</strain>
    </source>
</reference>
<accession>A0A7T6XIW1</accession>
<keyword evidence="2" id="KW-0489">Methyltransferase</keyword>
<dbReference type="GeneID" id="26235004"/>
<proteinExistence type="predicted"/>
<keyword evidence="2" id="KW-0808">Transferase</keyword>
<dbReference type="PANTHER" id="PTHR35910">
    <property type="entry name" value="2EXR DOMAIN-CONTAINING PROTEIN"/>
    <property type="match status" value="1"/>
</dbReference>
<dbReference type="KEGG" id="pdp:PDIP_66880"/>
<evidence type="ECO:0000259" key="1">
    <source>
        <dbReference type="Pfam" id="PF20150"/>
    </source>
</evidence>
<name>A0A7T6XIW1_PENDI</name>